<dbReference type="SUPFAM" id="SSF56281">
    <property type="entry name" value="Metallo-hydrolase/oxidoreductase"/>
    <property type="match status" value="1"/>
</dbReference>
<keyword evidence="1" id="KW-0862">Zinc</keyword>
<keyword evidence="4" id="KW-1185">Reference proteome</keyword>
<gene>
    <name evidence="3" type="ORF">C683_0547</name>
</gene>
<feature type="domain" description="Metallo-beta-lactamase" evidence="2">
    <location>
        <begin position="18"/>
        <end position="210"/>
    </location>
</feature>
<evidence type="ECO:0000259" key="2">
    <source>
        <dbReference type="SMART" id="SM00849"/>
    </source>
</evidence>
<evidence type="ECO:0000313" key="4">
    <source>
        <dbReference type="Proteomes" id="UP000016057"/>
    </source>
</evidence>
<dbReference type="OrthoDB" id="9794898at2"/>
<dbReference type="PATRIC" id="fig|1234409.3.peg.507"/>
<dbReference type="CDD" id="cd07716">
    <property type="entry name" value="RNaseZ_short-form-like_MBL-fold"/>
    <property type="match status" value="1"/>
</dbReference>
<organism evidence="3 4">
    <name type="scientific">Catellicoccus marimammalium M35/04/3</name>
    <dbReference type="NCBI Taxonomy" id="1234409"/>
    <lineage>
        <taxon>Bacteria</taxon>
        <taxon>Bacillati</taxon>
        <taxon>Bacillota</taxon>
        <taxon>Bacilli</taxon>
        <taxon>Lactobacillales</taxon>
        <taxon>Enterococcaceae</taxon>
        <taxon>Catellicoccus</taxon>
    </lineage>
</organism>
<dbReference type="EMBL" id="AMYT01000016">
    <property type="protein sequence ID" value="EKU27525.1"/>
    <property type="molecule type" value="Genomic_DNA"/>
</dbReference>
<dbReference type="Proteomes" id="UP000016057">
    <property type="component" value="Unassembled WGS sequence"/>
</dbReference>
<name>K8Z9K1_9ENTE</name>
<dbReference type="Pfam" id="PF12706">
    <property type="entry name" value="Lactamase_B_2"/>
    <property type="match status" value="1"/>
</dbReference>
<dbReference type="GO" id="GO:0042781">
    <property type="term" value="F:3'-tRNA processing endoribonuclease activity"/>
    <property type="evidence" value="ECO:0007669"/>
    <property type="project" value="TreeGrafter"/>
</dbReference>
<sequence>MKLTVLGSSGAYPSQTNGTTSFLLQSEDFSLLIDAGSGSFVQLEKKLDPLKLDAVLLSHYHGDHIADLQVLQYYRQLNRGVETPILPIYGNDEDECHFKLLTIPEVSQGYAYQEGENIKIGPFSISFMKTIHPVPCFAFRIEEVKTGKIFVFTGDSGYMERWPEFAKDADLFLADTFFYTGNEKNAFHFTAKETGEIAKAAKVKHVVATHLKEGMDEKRLVTEIENASDFQMVVDVAHPNDSYEI</sequence>
<dbReference type="InterPro" id="IPR036866">
    <property type="entry name" value="RibonucZ/Hydroxyglut_hydro"/>
</dbReference>
<evidence type="ECO:0000313" key="3">
    <source>
        <dbReference type="EMBL" id="EKU27525.1"/>
    </source>
</evidence>
<dbReference type="RefSeq" id="WP_009489647.1">
    <property type="nucleotide sequence ID" value="NZ_AMYT01000016.1"/>
</dbReference>
<protein>
    <submittedName>
        <fullName evidence="3">PhnP metal-dependent hydrolase of the beta-lactamase superfamily I</fullName>
    </submittedName>
</protein>
<dbReference type="STRING" id="1234409.C683_0547"/>
<reference evidence="3 4" key="1">
    <citation type="journal article" date="2013" name="Genome Announc.">
        <title>Draft Genome Sequence of Catellicoccus marimammalium, a Novel Species Commonly Found in Gull Feces.</title>
        <authorList>
            <person name="Weigand M.R."/>
            <person name="Ryu H."/>
            <person name="Bozcek L."/>
            <person name="Konstantinidis K.T."/>
            <person name="Santo Domingo J.W."/>
        </authorList>
    </citation>
    <scope>NUCLEOTIDE SEQUENCE [LARGE SCALE GENOMIC DNA]</scope>
    <source>
        <strain evidence="3 4">M35/04/3</strain>
    </source>
</reference>
<evidence type="ECO:0000256" key="1">
    <source>
        <dbReference type="ARBA" id="ARBA00022833"/>
    </source>
</evidence>
<keyword evidence="3" id="KW-0378">Hydrolase</keyword>
<dbReference type="PANTHER" id="PTHR46018:SF4">
    <property type="entry name" value="METALLO-HYDROLASE YHFI-RELATED"/>
    <property type="match status" value="1"/>
</dbReference>
<accession>K8Z9K1</accession>
<dbReference type="InterPro" id="IPR001279">
    <property type="entry name" value="Metallo-B-lactamas"/>
</dbReference>
<dbReference type="PANTHER" id="PTHR46018">
    <property type="entry name" value="ZINC PHOSPHODIESTERASE ELAC PROTEIN 1"/>
    <property type="match status" value="1"/>
</dbReference>
<dbReference type="eggNOG" id="COG1234">
    <property type="taxonomic scope" value="Bacteria"/>
</dbReference>
<dbReference type="AlphaFoldDB" id="K8Z9K1"/>
<dbReference type="SMART" id="SM00849">
    <property type="entry name" value="Lactamase_B"/>
    <property type="match status" value="1"/>
</dbReference>
<proteinExistence type="predicted"/>
<comment type="caution">
    <text evidence="3">The sequence shown here is derived from an EMBL/GenBank/DDBJ whole genome shotgun (WGS) entry which is preliminary data.</text>
</comment>
<dbReference type="Gene3D" id="3.60.15.10">
    <property type="entry name" value="Ribonuclease Z/Hydroxyacylglutathione hydrolase-like"/>
    <property type="match status" value="1"/>
</dbReference>